<dbReference type="EMBL" id="HAEC01009128">
    <property type="protein sequence ID" value="SBQ77344.1"/>
    <property type="molecule type" value="Transcribed_RNA"/>
</dbReference>
<reference evidence="2" key="2">
    <citation type="submission" date="2016-06" db="EMBL/GenBank/DDBJ databases">
        <title>The genome of a short-lived fish provides insights into sex chromosome evolution and the genetic control of aging.</title>
        <authorList>
            <person name="Reichwald K."/>
            <person name="Felder M."/>
            <person name="Petzold A."/>
            <person name="Koch P."/>
            <person name="Groth M."/>
            <person name="Platzer M."/>
        </authorList>
    </citation>
    <scope>NUCLEOTIDE SEQUENCE</scope>
    <source>
        <tissue evidence="2">Brain</tissue>
    </source>
</reference>
<organism evidence="2">
    <name type="scientific">Nothobranchius korthausae</name>
    <dbReference type="NCBI Taxonomy" id="1143690"/>
    <lineage>
        <taxon>Eukaryota</taxon>
        <taxon>Metazoa</taxon>
        <taxon>Chordata</taxon>
        <taxon>Craniata</taxon>
        <taxon>Vertebrata</taxon>
        <taxon>Euteleostomi</taxon>
        <taxon>Actinopterygii</taxon>
        <taxon>Neopterygii</taxon>
        <taxon>Teleostei</taxon>
        <taxon>Neoteleostei</taxon>
        <taxon>Acanthomorphata</taxon>
        <taxon>Ovalentaria</taxon>
        <taxon>Atherinomorphae</taxon>
        <taxon>Cyprinodontiformes</taxon>
        <taxon>Nothobranchiidae</taxon>
        <taxon>Nothobranchius</taxon>
    </lineage>
</organism>
<keyword evidence="1" id="KW-0472">Membrane</keyword>
<accession>A0A1A8H267</accession>
<protein>
    <submittedName>
        <fullName evidence="2">RAB11 family interacting protein 5 (Class I)</fullName>
    </submittedName>
</protein>
<feature type="non-terminal residue" evidence="2">
    <location>
        <position position="1"/>
    </location>
</feature>
<reference evidence="2" key="1">
    <citation type="submission" date="2016-05" db="EMBL/GenBank/DDBJ databases">
        <authorList>
            <person name="Lavstsen T."/>
            <person name="Jespersen J.S."/>
        </authorList>
    </citation>
    <scope>NUCLEOTIDE SEQUENCE</scope>
    <source>
        <tissue evidence="2">Brain</tissue>
    </source>
</reference>
<feature type="transmembrane region" description="Helical" evidence="1">
    <location>
        <begin position="6"/>
        <end position="30"/>
    </location>
</feature>
<sequence length="51" mass="6020">GIENDLFSYALLCFRFCCTFGYFHIIFYFISIQLFFLNSSLHEPAKGKMLL</sequence>
<gene>
    <name evidence="2" type="primary">RAB11FIP5</name>
</gene>
<keyword evidence="1" id="KW-0812">Transmembrane</keyword>
<evidence type="ECO:0000313" key="2">
    <source>
        <dbReference type="EMBL" id="SBQ77344.1"/>
    </source>
</evidence>
<name>A0A1A8H267_9TELE</name>
<proteinExistence type="predicted"/>
<evidence type="ECO:0000256" key="1">
    <source>
        <dbReference type="SAM" id="Phobius"/>
    </source>
</evidence>
<keyword evidence="1" id="KW-1133">Transmembrane helix</keyword>
<dbReference type="AlphaFoldDB" id="A0A1A8H267"/>